<evidence type="ECO:0000313" key="19">
    <source>
        <dbReference type="Proteomes" id="UP000694843"/>
    </source>
</evidence>
<evidence type="ECO:0000256" key="1">
    <source>
        <dbReference type="ARBA" id="ARBA00004154"/>
    </source>
</evidence>
<evidence type="ECO:0000256" key="9">
    <source>
        <dbReference type="ARBA" id="ARBA00022989"/>
    </source>
</evidence>
<evidence type="ECO:0000256" key="4">
    <source>
        <dbReference type="ARBA" id="ARBA00022692"/>
    </source>
</evidence>
<reference evidence="20" key="1">
    <citation type="submission" date="2025-08" db="UniProtKB">
        <authorList>
            <consortium name="RefSeq"/>
        </authorList>
    </citation>
    <scope>IDENTIFICATION</scope>
    <source>
        <tissue evidence="20">Whole organism</tissue>
    </source>
</reference>
<comment type="function">
    <text evidence="13">Converts testosterone into 5-alpha-dihydrotestosterone and progesterone or corticosterone into their corresponding 5-alpha-3-oxosteroids. It plays a central role in sexual differentiation and androgen physiology.</text>
</comment>
<keyword evidence="5" id="KW-0221">Differentiation</keyword>
<dbReference type="Pfam" id="PF02544">
    <property type="entry name" value="Steroid_dh"/>
    <property type="match status" value="1"/>
</dbReference>
<comment type="catalytic activity">
    <reaction evidence="14">
        <text>5alpha-pregnane-3,20-dione + NADP(+) = progesterone + NADPH + H(+)</text>
        <dbReference type="Rhea" id="RHEA:21952"/>
        <dbReference type="ChEBI" id="CHEBI:15378"/>
        <dbReference type="ChEBI" id="CHEBI:17026"/>
        <dbReference type="ChEBI" id="CHEBI:28952"/>
        <dbReference type="ChEBI" id="CHEBI:57783"/>
        <dbReference type="ChEBI" id="CHEBI:58349"/>
        <dbReference type="EC" id="1.3.1.22"/>
    </reaction>
    <physiologicalReaction direction="right-to-left" evidence="14">
        <dbReference type="Rhea" id="RHEA:21954"/>
    </physiologicalReaction>
</comment>
<dbReference type="OMA" id="PHYALEW"/>
<comment type="catalytic activity">
    <reaction evidence="15">
        <text>androst-4-ene-3,17-dione + NADPH + H(+) = 5alpha-androstan-3,17-dione + NADP(+)</text>
        <dbReference type="Rhea" id="RHEA:50816"/>
        <dbReference type="ChEBI" id="CHEBI:15378"/>
        <dbReference type="ChEBI" id="CHEBI:15994"/>
        <dbReference type="ChEBI" id="CHEBI:16422"/>
        <dbReference type="ChEBI" id="CHEBI:57783"/>
        <dbReference type="ChEBI" id="CHEBI:58349"/>
    </reaction>
    <physiologicalReaction direction="left-to-right" evidence="15">
        <dbReference type="Rhea" id="RHEA:50817"/>
    </physiologicalReaction>
</comment>
<feature type="transmembrane region" description="Helical" evidence="17">
    <location>
        <begin position="32"/>
        <end position="51"/>
    </location>
</feature>
<evidence type="ECO:0000256" key="12">
    <source>
        <dbReference type="ARBA" id="ARBA00023136"/>
    </source>
</evidence>
<dbReference type="PANTHER" id="PTHR10556:SF57">
    <property type="entry name" value="3-OXO-5-ALPHA-STEROID 4-DEHYDROGENASE 1"/>
    <property type="match status" value="1"/>
</dbReference>
<comment type="similarity">
    <text evidence="3 17">Belongs to the steroid 5-alpha reductase family.</text>
</comment>
<feature type="transmembrane region" description="Helical" evidence="17">
    <location>
        <begin position="169"/>
        <end position="185"/>
    </location>
</feature>
<keyword evidence="6" id="KW-0256">Endoplasmic reticulum</keyword>
<evidence type="ECO:0000256" key="3">
    <source>
        <dbReference type="ARBA" id="ARBA00007742"/>
    </source>
</evidence>
<evidence type="ECO:0000259" key="18">
    <source>
        <dbReference type="Pfam" id="PF02544"/>
    </source>
</evidence>
<name>A0A8B7PI36_HYAAZ</name>
<dbReference type="InterPro" id="IPR016636">
    <property type="entry name" value="3-oxo-5-alpha-steroid_4-DH"/>
</dbReference>
<evidence type="ECO:0000256" key="2">
    <source>
        <dbReference type="ARBA" id="ARBA00004477"/>
    </source>
</evidence>
<evidence type="ECO:0000256" key="17">
    <source>
        <dbReference type="PIRNR" id="PIRNR015596"/>
    </source>
</evidence>
<feature type="transmembrane region" description="Helical" evidence="17">
    <location>
        <begin position="72"/>
        <end position="91"/>
    </location>
</feature>
<comment type="catalytic activity">
    <reaction evidence="16">
        <text>17beta-hydroxy-5alpha-androstan-3-one + NADP(+) = testosterone + NADPH + H(+)</text>
        <dbReference type="Rhea" id="RHEA:50820"/>
        <dbReference type="ChEBI" id="CHEBI:15378"/>
        <dbReference type="ChEBI" id="CHEBI:16330"/>
        <dbReference type="ChEBI" id="CHEBI:17347"/>
        <dbReference type="ChEBI" id="CHEBI:57783"/>
        <dbReference type="ChEBI" id="CHEBI:58349"/>
        <dbReference type="EC" id="1.3.1.22"/>
    </reaction>
    <physiologicalReaction direction="right-to-left" evidence="16">
        <dbReference type="Rhea" id="RHEA:50822"/>
    </physiologicalReaction>
</comment>
<evidence type="ECO:0000256" key="16">
    <source>
        <dbReference type="ARBA" id="ARBA00049397"/>
    </source>
</evidence>
<dbReference type="GO" id="GO:0030154">
    <property type="term" value="P:cell differentiation"/>
    <property type="evidence" value="ECO:0007669"/>
    <property type="project" value="UniProtKB-KW"/>
</dbReference>
<dbReference type="GeneID" id="108681312"/>
<evidence type="ECO:0000256" key="13">
    <source>
        <dbReference type="ARBA" id="ARBA00037789"/>
    </source>
</evidence>
<keyword evidence="11" id="KW-0443">Lipid metabolism</keyword>
<dbReference type="Gene3D" id="1.20.120.1630">
    <property type="match status" value="1"/>
</dbReference>
<keyword evidence="10" id="KW-0560">Oxidoreductase</keyword>
<evidence type="ECO:0000256" key="8">
    <source>
        <dbReference type="ARBA" id="ARBA00022857"/>
    </source>
</evidence>
<dbReference type="PROSITE" id="PS50244">
    <property type="entry name" value="S5A_REDUCTASE"/>
    <property type="match status" value="1"/>
</dbReference>
<evidence type="ECO:0000256" key="5">
    <source>
        <dbReference type="ARBA" id="ARBA00022782"/>
    </source>
</evidence>
<evidence type="ECO:0000256" key="6">
    <source>
        <dbReference type="ARBA" id="ARBA00022824"/>
    </source>
</evidence>
<dbReference type="Proteomes" id="UP000694843">
    <property type="component" value="Unplaced"/>
</dbReference>
<evidence type="ECO:0000256" key="10">
    <source>
        <dbReference type="ARBA" id="ARBA00023002"/>
    </source>
</evidence>
<dbReference type="KEGG" id="hazt:108681312"/>
<dbReference type="InterPro" id="IPR001104">
    <property type="entry name" value="3-oxo-5_a-steroid_4-DH_C"/>
</dbReference>
<comment type="catalytic activity">
    <reaction evidence="17">
        <text>a 3-oxo-5alpha-steroid + NADP(+) = a 3-oxo-Delta(4)-steroid + NADPH + H(+)</text>
        <dbReference type="Rhea" id="RHEA:54384"/>
        <dbReference type="ChEBI" id="CHEBI:13601"/>
        <dbReference type="ChEBI" id="CHEBI:15378"/>
        <dbReference type="ChEBI" id="CHEBI:47909"/>
        <dbReference type="ChEBI" id="CHEBI:57783"/>
        <dbReference type="ChEBI" id="CHEBI:58349"/>
        <dbReference type="EC" id="1.3.1.22"/>
    </reaction>
</comment>
<evidence type="ECO:0000256" key="7">
    <source>
        <dbReference type="ARBA" id="ARBA00022848"/>
    </source>
</evidence>
<gene>
    <name evidence="20" type="primary">LOC108681312</name>
</gene>
<dbReference type="FunFam" id="1.20.120.1630:FF:000014">
    <property type="entry name" value="Steroid 5-alpha reductase, putative"/>
    <property type="match status" value="1"/>
</dbReference>
<dbReference type="PANTHER" id="PTHR10556">
    <property type="entry name" value="3-OXO-5-ALPHA-STEROID 4-DEHYDROGENASE"/>
    <property type="match status" value="1"/>
</dbReference>
<protein>
    <recommendedName>
        <fullName evidence="17">3-oxo-5alpha-steroid 4-dehydrogenase (NADP(+))</fullName>
        <ecNumber evidence="17">1.3.1.22</ecNumber>
    </recommendedName>
</protein>
<evidence type="ECO:0000256" key="11">
    <source>
        <dbReference type="ARBA" id="ARBA00023098"/>
    </source>
</evidence>
<keyword evidence="19" id="KW-1185">Reference proteome</keyword>
<proteinExistence type="inferred from homology"/>
<feature type="transmembrane region" description="Helical" evidence="17">
    <location>
        <begin position="135"/>
        <end position="157"/>
    </location>
</feature>
<comment type="subcellular location">
    <subcellularLocation>
        <location evidence="2">Endoplasmic reticulum membrane</location>
        <topology evidence="2">Multi-pass membrane protein</topology>
    </subcellularLocation>
    <subcellularLocation>
        <location evidence="1">Microsome membrane</location>
        <topology evidence="1">Multi-pass membrane protein</topology>
    </subcellularLocation>
</comment>
<evidence type="ECO:0000256" key="15">
    <source>
        <dbReference type="ARBA" id="ARBA00049166"/>
    </source>
</evidence>
<dbReference type="GO" id="GO:0006702">
    <property type="term" value="P:androgen biosynthetic process"/>
    <property type="evidence" value="ECO:0007669"/>
    <property type="project" value="UniProtKB-ARBA"/>
</dbReference>
<keyword evidence="8" id="KW-0521">NADP</keyword>
<keyword evidence="12 17" id="KW-0472">Membrane</keyword>
<dbReference type="InterPro" id="IPR039357">
    <property type="entry name" value="SRD5A/TECR"/>
</dbReference>
<dbReference type="EC" id="1.3.1.22" evidence="17"/>
<feature type="transmembrane region" description="Helical" evidence="17">
    <location>
        <begin position="97"/>
        <end position="114"/>
    </location>
</feature>
<dbReference type="GO" id="GO:0005789">
    <property type="term" value="C:endoplasmic reticulum membrane"/>
    <property type="evidence" value="ECO:0007669"/>
    <property type="project" value="UniProtKB-SubCell"/>
</dbReference>
<keyword evidence="4 17" id="KW-0812">Transmembrane</keyword>
<keyword evidence="9 17" id="KW-1133">Transmembrane helix</keyword>
<dbReference type="PIRSF" id="PIRSF015596">
    <property type="entry name" value="5_alpha-SR2"/>
    <property type="match status" value="1"/>
</dbReference>
<evidence type="ECO:0000313" key="20">
    <source>
        <dbReference type="RefSeq" id="XP_018025823.1"/>
    </source>
</evidence>
<dbReference type="AlphaFoldDB" id="A0A8B7PI36"/>
<keyword evidence="7" id="KW-0492">Microsome</keyword>
<organism evidence="19 20">
    <name type="scientific">Hyalella azteca</name>
    <name type="common">Amphipod</name>
    <dbReference type="NCBI Taxonomy" id="294128"/>
    <lineage>
        <taxon>Eukaryota</taxon>
        <taxon>Metazoa</taxon>
        <taxon>Ecdysozoa</taxon>
        <taxon>Arthropoda</taxon>
        <taxon>Crustacea</taxon>
        <taxon>Multicrustacea</taxon>
        <taxon>Malacostraca</taxon>
        <taxon>Eumalacostraca</taxon>
        <taxon>Peracarida</taxon>
        <taxon>Amphipoda</taxon>
        <taxon>Senticaudata</taxon>
        <taxon>Talitrida</taxon>
        <taxon>Talitroidea</taxon>
        <taxon>Hyalellidae</taxon>
        <taxon>Hyalella</taxon>
    </lineage>
</organism>
<sequence>MLELTWCQMLNPSPYISQYLYPLFRASSDEELVYHMTFGVIIYALIVLFLPMAAPYGRYRSTRFGFGLPAKLAWVVQECPAFLMPFFMVITTQRSNYHTVTNQICMGLFIIHYFQRSFVYALLVPSKNSVPFLPFVSAFFTCLLFGTLQGVYFVNFYKYDDSVWLKKPYFWIGCALYLYGMRLNVGSDSVLRKLRSCGNSDYKIPRGGMFEKVSCANYLGEVLEMWGYAISSCAPPAFAHALFTTCFLTRRALQHHQWYLKKFDDYPTDRKAIFPYLL</sequence>
<evidence type="ECO:0000256" key="14">
    <source>
        <dbReference type="ARBA" id="ARBA00048292"/>
    </source>
</evidence>
<accession>A0A8B7PI36</accession>
<dbReference type="GO" id="GO:0047751">
    <property type="term" value="F:3-oxo-5-alpha-steroid 4-dehydrogenase (NADP+) activity"/>
    <property type="evidence" value="ECO:0007669"/>
    <property type="project" value="UniProtKB-EC"/>
</dbReference>
<feature type="domain" description="3-oxo-5-alpha-steroid 4-dehydrogenase C-terminal" evidence="18">
    <location>
        <begin position="130"/>
        <end position="278"/>
    </location>
</feature>
<dbReference type="OrthoDB" id="5788137at2759"/>
<dbReference type="RefSeq" id="XP_018025823.1">
    <property type="nucleotide sequence ID" value="XM_018170334.2"/>
</dbReference>